<dbReference type="Proteomes" id="UP000054383">
    <property type="component" value="Unassembled WGS sequence"/>
</dbReference>
<dbReference type="Gene3D" id="2.120.10.30">
    <property type="entry name" value="TolB, C-terminal domain"/>
    <property type="match status" value="1"/>
</dbReference>
<reference evidence="1 2" key="1">
    <citation type="submission" date="2015-04" db="EMBL/GenBank/DDBJ databases">
        <authorList>
            <person name="Syromyatnikov M.Y."/>
            <person name="Popov V.N."/>
        </authorList>
    </citation>
    <scope>NUCLEOTIDE SEQUENCE [LARGE SCALE GENOMIC DNA]</scope>
    <source>
        <strain evidence="1">WF-38-12</strain>
    </source>
</reference>
<dbReference type="SUPFAM" id="SSF63829">
    <property type="entry name" value="Calcium-dependent phosphotriesterase"/>
    <property type="match status" value="1"/>
</dbReference>
<dbReference type="STRING" id="28573.A0A0U1LYR2"/>
<dbReference type="EMBL" id="CVMT01000004">
    <property type="protein sequence ID" value="CRG88469.1"/>
    <property type="molecule type" value="Genomic_DNA"/>
</dbReference>
<accession>A0A0U1LYR2</accession>
<dbReference type="PANTHER" id="PTHR42060:SF1">
    <property type="entry name" value="NHL REPEAT-CONTAINING PROTEIN"/>
    <property type="match status" value="1"/>
</dbReference>
<dbReference type="OMA" id="THGEYAY"/>
<sequence length="318" mass="33479">MHIRLQGLGLAALTADTALGQSVRQVFNFSSYVDIENSHLRPNGHLLLSTFDNGRLYTIDPSAANPQAQLVSAMPGATALCGIASIGDDKYAVVGGIRGNYSYTNETIYTVDYNGRNAQNATIAIAAHVSNATMLNGMDSLPQKPHVVLLADSRQGAIYRADTDSGVSTTVIQDEALAAPSNATLPIGANGLKIRGSFVYYTNSARNTFGRVPITIDGDQAGDVEVVAHLNGGTAGYDWDDFIFDEAGVVYAAQPTNAIAKIKSNGQHSIFVGGGNSTLIQGPTSITIARDGKTAYVTTHGSTVDGFEYSGQVLEMQL</sequence>
<name>A0A0U1LYR2_TALIS</name>
<protein>
    <recommendedName>
        <fullName evidence="3">SMP-30/Gluconolactonase/LRE-like region domain-containing protein</fullName>
    </recommendedName>
</protein>
<dbReference type="AlphaFoldDB" id="A0A0U1LYR2"/>
<evidence type="ECO:0000313" key="1">
    <source>
        <dbReference type="EMBL" id="CRG88469.1"/>
    </source>
</evidence>
<dbReference type="PANTHER" id="PTHR42060">
    <property type="entry name" value="NHL REPEAT-CONTAINING PROTEIN-RELATED"/>
    <property type="match status" value="1"/>
</dbReference>
<dbReference type="OrthoDB" id="9977941at2759"/>
<dbReference type="InterPro" id="IPR011042">
    <property type="entry name" value="6-blade_b-propeller_TolB-like"/>
</dbReference>
<gene>
    <name evidence="1" type="ORF">PISL3812_05499</name>
</gene>
<proteinExistence type="predicted"/>
<evidence type="ECO:0000313" key="2">
    <source>
        <dbReference type="Proteomes" id="UP000054383"/>
    </source>
</evidence>
<keyword evidence="2" id="KW-1185">Reference proteome</keyword>
<organism evidence="1 2">
    <name type="scientific">Talaromyces islandicus</name>
    <name type="common">Penicillium islandicum</name>
    <dbReference type="NCBI Taxonomy" id="28573"/>
    <lineage>
        <taxon>Eukaryota</taxon>
        <taxon>Fungi</taxon>
        <taxon>Dikarya</taxon>
        <taxon>Ascomycota</taxon>
        <taxon>Pezizomycotina</taxon>
        <taxon>Eurotiomycetes</taxon>
        <taxon>Eurotiomycetidae</taxon>
        <taxon>Eurotiales</taxon>
        <taxon>Trichocomaceae</taxon>
        <taxon>Talaromyces</taxon>
        <taxon>Talaromyces sect. Islandici</taxon>
    </lineage>
</organism>
<dbReference type="InterPro" id="IPR052998">
    <property type="entry name" value="Hetero-Diels-Alderase-like"/>
</dbReference>
<evidence type="ECO:0008006" key="3">
    <source>
        <dbReference type="Google" id="ProtNLM"/>
    </source>
</evidence>